<dbReference type="OMA" id="RCKICAR"/>
<evidence type="ECO:0000256" key="7">
    <source>
        <dbReference type="SAM" id="MobiDB-lite"/>
    </source>
</evidence>
<dbReference type="OrthoDB" id="10018191at2759"/>
<evidence type="ECO:0000256" key="3">
    <source>
        <dbReference type="ARBA" id="ARBA00022902"/>
    </source>
</evidence>
<dbReference type="GO" id="GO:0006357">
    <property type="term" value="P:regulation of transcription by RNA polymerase II"/>
    <property type="evidence" value="ECO:0007669"/>
    <property type="project" value="TreeGrafter"/>
</dbReference>
<feature type="domain" description="C2H2-type" evidence="9">
    <location>
        <begin position="490"/>
        <end position="518"/>
    </location>
</feature>
<evidence type="ECO:0000256" key="5">
    <source>
        <dbReference type="ARBA" id="ARBA00037382"/>
    </source>
</evidence>
<feature type="compositionally biased region" description="Polar residues" evidence="7">
    <location>
        <begin position="324"/>
        <end position="333"/>
    </location>
</feature>
<dbReference type="PANTHER" id="PTHR23110:SF111">
    <property type="entry name" value="LONGITUDINALS LACKING PROTEIN, ISOFORMS F_I_K_T"/>
    <property type="match status" value="1"/>
</dbReference>
<keyword evidence="11" id="KW-1185">Reference proteome</keyword>
<comment type="caution">
    <text evidence="10">The sequence shown here is derived from an EMBL/GenBank/DDBJ whole genome shotgun (WGS) entry which is preliminary data.</text>
</comment>
<dbReference type="STRING" id="6832.A0A553NP61"/>
<feature type="compositionally biased region" description="Polar residues" evidence="7">
    <location>
        <begin position="167"/>
        <end position="178"/>
    </location>
</feature>
<dbReference type="SMART" id="SM00355">
    <property type="entry name" value="ZnF_C2H2"/>
    <property type="match status" value="2"/>
</dbReference>
<feature type="compositionally biased region" description="Polar residues" evidence="7">
    <location>
        <begin position="562"/>
        <end position="573"/>
    </location>
</feature>
<dbReference type="SUPFAM" id="SSF54695">
    <property type="entry name" value="POZ domain"/>
    <property type="match status" value="1"/>
</dbReference>
<evidence type="ECO:0000256" key="6">
    <source>
        <dbReference type="PROSITE-ProRule" id="PRU00042"/>
    </source>
</evidence>
<dbReference type="PROSITE" id="PS00028">
    <property type="entry name" value="ZINC_FINGER_C2H2_1"/>
    <property type="match status" value="2"/>
</dbReference>
<dbReference type="Proteomes" id="UP000318571">
    <property type="component" value="Chromosome 4"/>
</dbReference>
<dbReference type="InterPro" id="IPR013087">
    <property type="entry name" value="Znf_C2H2_type"/>
</dbReference>
<dbReference type="Pfam" id="PF00096">
    <property type="entry name" value="zf-C2H2"/>
    <property type="match status" value="1"/>
</dbReference>
<dbReference type="InterPro" id="IPR036236">
    <property type="entry name" value="Znf_C2H2_sf"/>
</dbReference>
<feature type="compositionally biased region" description="Basic residues" evidence="7">
    <location>
        <begin position="182"/>
        <end position="191"/>
    </location>
</feature>
<feature type="region of interest" description="Disordered" evidence="7">
    <location>
        <begin position="453"/>
        <end position="473"/>
    </location>
</feature>
<dbReference type="PANTHER" id="PTHR23110">
    <property type="entry name" value="BTB DOMAIN TRANSCRIPTION FACTOR"/>
    <property type="match status" value="1"/>
</dbReference>
<dbReference type="SMART" id="SM00225">
    <property type="entry name" value="BTB"/>
    <property type="match status" value="1"/>
</dbReference>
<keyword evidence="6" id="KW-0862">Zinc</keyword>
<name>A0A553NP61_TIGCA</name>
<dbReference type="Pfam" id="PF00651">
    <property type="entry name" value="BTB"/>
    <property type="match status" value="1"/>
</dbReference>
<feature type="region of interest" description="Disordered" evidence="7">
    <location>
        <begin position="121"/>
        <end position="245"/>
    </location>
</feature>
<dbReference type="PROSITE" id="PS50097">
    <property type="entry name" value="BTB"/>
    <property type="match status" value="1"/>
</dbReference>
<evidence type="ECO:0000313" key="10">
    <source>
        <dbReference type="EMBL" id="TRY67214.1"/>
    </source>
</evidence>
<accession>A0A553NP61</accession>
<dbReference type="GO" id="GO:0003006">
    <property type="term" value="P:developmental process involved in reproduction"/>
    <property type="evidence" value="ECO:0007669"/>
    <property type="project" value="UniProtKB-ARBA"/>
</dbReference>
<feature type="compositionally biased region" description="Gly residues" evidence="7">
    <location>
        <begin position="303"/>
        <end position="316"/>
    </location>
</feature>
<reference evidence="10 11" key="1">
    <citation type="journal article" date="2018" name="Nat. Ecol. Evol.">
        <title>Genomic signatures of mitonuclear coevolution across populations of Tigriopus californicus.</title>
        <authorList>
            <person name="Barreto F.S."/>
            <person name="Watson E.T."/>
            <person name="Lima T.G."/>
            <person name="Willett C.S."/>
            <person name="Edmands S."/>
            <person name="Li W."/>
            <person name="Burton R.S."/>
        </authorList>
    </citation>
    <scope>NUCLEOTIDE SEQUENCE [LARGE SCALE GENOMIC DNA]</scope>
    <source>
        <strain evidence="10 11">San Diego</strain>
    </source>
</reference>
<dbReference type="InterPro" id="IPR000210">
    <property type="entry name" value="BTB/POZ_dom"/>
</dbReference>
<keyword evidence="3" id="KW-0524">Neurogenesis</keyword>
<proteinExistence type="predicted"/>
<evidence type="ECO:0000256" key="4">
    <source>
        <dbReference type="ARBA" id="ARBA00023242"/>
    </source>
</evidence>
<evidence type="ECO:0000256" key="1">
    <source>
        <dbReference type="ARBA" id="ARBA00022473"/>
    </source>
</evidence>
<evidence type="ECO:0000259" key="8">
    <source>
        <dbReference type="PROSITE" id="PS50097"/>
    </source>
</evidence>
<feature type="compositionally biased region" description="Basic and acidic residues" evidence="7">
    <location>
        <begin position="225"/>
        <end position="234"/>
    </location>
</feature>
<keyword evidence="6" id="KW-0479">Metal-binding</keyword>
<dbReference type="AlphaFoldDB" id="A0A553NP61"/>
<dbReference type="SUPFAM" id="SSF57667">
    <property type="entry name" value="beta-beta-alpha zinc fingers"/>
    <property type="match status" value="1"/>
</dbReference>
<protein>
    <recommendedName>
        <fullName evidence="12">BTB domain-containing protein</fullName>
    </recommendedName>
</protein>
<evidence type="ECO:0000259" key="9">
    <source>
        <dbReference type="PROSITE" id="PS50157"/>
    </source>
</evidence>
<feature type="region of interest" description="Disordered" evidence="7">
    <location>
        <begin position="290"/>
        <end position="363"/>
    </location>
</feature>
<feature type="region of interest" description="Disordered" evidence="7">
    <location>
        <begin position="553"/>
        <end position="573"/>
    </location>
</feature>
<comment type="function">
    <text evidence="5">Putative transcription factor required for axon growth and guidance in the central and peripheral nervous systems. Repels CNS axons away from the midline by promoting the expression of the midline repellent sli and its receptor robo.</text>
</comment>
<dbReference type="Gene3D" id="3.30.710.10">
    <property type="entry name" value="Potassium Channel Kv1.1, Chain A"/>
    <property type="match status" value="1"/>
</dbReference>
<dbReference type="PROSITE" id="PS50157">
    <property type="entry name" value="ZINC_FINGER_C2H2_2"/>
    <property type="match status" value="2"/>
</dbReference>
<keyword evidence="2" id="KW-0221">Differentiation</keyword>
<dbReference type="GO" id="GO:0048666">
    <property type="term" value="P:neuron development"/>
    <property type="evidence" value="ECO:0007669"/>
    <property type="project" value="UniProtKB-ARBA"/>
</dbReference>
<evidence type="ECO:0008006" key="12">
    <source>
        <dbReference type="Google" id="ProtNLM"/>
    </source>
</evidence>
<dbReference type="InterPro" id="IPR011333">
    <property type="entry name" value="SKP1/BTB/POZ_sf"/>
</dbReference>
<evidence type="ECO:0000313" key="11">
    <source>
        <dbReference type="Proteomes" id="UP000318571"/>
    </source>
</evidence>
<keyword evidence="6" id="KW-0863">Zinc-finger</keyword>
<dbReference type="InterPro" id="IPR051095">
    <property type="entry name" value="Dros_DevTransReg"/>
</dbReference>
<feature type="compositionally biased region" description="Basic and acidic residues" evidence="7">
    <location>
        <begin position="340"/>
        <end position="351"/>
    </location>
</feature>
<keyword evidence="1" id="KW-0217">Developmental protein</keyword>
<evidence type="ECO:0000256" key="2">
    <source>
        <dbReference type="ARBA" id="ARBA00022782"/>
    </source>
</evidence>
<dbReference type="Gene3D" id="3.30.160.60">
    <property type="entry name" value="Classic Zinc Finger"/>
    <property type="match status" value="2"/>
</dbReference>
<sequence>MAAPGQLPQQYCLRWNNHQHNLLSVFEDLLNSEAFVDVTLACDGLQLKAHKMVLSACSPYFQSMLYNTPDRHPIVFLRDVRYAEMKALLEFMYRGEVSVDQENLSSLLKVAEGLKIKGLAEVNDNGPSPPTSSHSKFPLLSPLDTHGGGSPAKRMPSPPNPAPPVATQSSQPSSNNSGALGPKRKRARPRRFSGSEAVPMAGGFSHLTGPRLDQPLEVQTEDMSEGVKADKGLREGNNGDASPEDAKALDLMSEADSNDGRSSVHAQLIANPNLIRQVPKKRLFMDRNSTGSAEFDRESTAGSPGGSSNDGGGGSGSVTSGSSFQLPNSTTECDQPENLSLKREDQIERVSVDSNSGTFGETAVPKVDEGISMKKFWEERLANGLYGQGGLCDTVAPTHKAKSLSASAALLTAAASAADALPQDAPVMAANNYLASFQFHAEAELAALYNAATASNSPNSSPSKSSKSSPMDASNPISIRSFCIQEGNTYRCKVCNNAYTHPSNFHRHYVTTHLNRKSYPCTVCSKKFNRKDNMTAHLRAVHGWGGSTSSAGSVADCPATPPSSVSPHPTIVN</sequence>
<dbReference type="EMBL" id="VCGU01000011">
    <property type="protein sequence ID" value="TRY67214.1"/>
    <property type="molecule type" value="Genomic_DNA"/>
</dbReference>
<keyword evidence="4" id="KW-0539">Nucleus</keyword>
<dbReference type="GO" id="GO:0048513">
    <property type="term" value="P:animal organ development"/>
    <property type="evidence" value="ECO:0007669"/>
    <property type="project" value="UniProtKB-ARBA"/>
</dbReference>
<dbReference type="GO" id="GO:0008270">
    <property type="term" value="F:zinc ion binding"/>
    <property type="evidence" value="ECO:0007669"/>
    <property type="project" value="UniProtKB-KW"/>
</dbReference>
<gene>
    <name evidence="10" type="ORF">TCAL_02916</name>
</gene>
<dbReference type="CDD" id="cd18315">
    <property type="entry name" value="BTB_POZ_BAB-like"/>
    <property type="match status" value="1"/>
</dbReference>
<dbReference type="GO" id="GO:0005634">
    <property type="term" value="C:nucleus"/>
    <property type="evidence" value="ECO:0007669"/>
    <property type="project" value="TreeGrafter"/>
</dbReference>
<organism evidence="10 11">
    <name type="scientific">Tigriopus californicus</name>
    <name type="common">Marine copepod</name>
    <dbReference type="NCBI Taxonomy" id="6832"/>
    <lineage>
        <taxon>Eukaryota</taxon>
        <taxon>Metazoa</taxon>
        <taxon>Ecdysozoa</taxon>
        <taxon>Arthropoda</taxon>
        <taxon>Crustacea</taxon>
        <taxon>Multicrustacea</taxon>
        <taxon>Hexanauplia</taxon>
        <taxon>Copepoda</taxon>
        <taxon>Harpacticoida</taxon>
        <taxon>Harpacticidae</taxon>
        <taxon>Tigriopus</taxon>
    </lineage>
</organism>
<feature type="domain" description="C2H2-type" evidence="9">
    <location>
        <begin position="519"/>
        <end position="542"/>
    </location>
</feature>
<feature type="domain" description="BTB" evidence="8">
    <location>
        <begin position="36"/>
        <end position="101"/>
    </location>
</feature>